<keyword evidence="1" id="KW-1133">Transmembrane helix</keyword>
<protein>
    <submittedName>
        <fullName evidence="3">Putative RNA-directed DNA polymerase from transposon X-element</fullName>
    </submittedName>
</protein>
<keyword evidence="1" id="KW-0812">Transmembrane</keyword>
<dbReference type="PANTHER" id="PTHR33332">
    <property type="entry name" value="REVERSE TRANSCRIPTASE DOMAIN-CONTAINING PROTEIN"/>
    <property type="match status" value="1"/>
</dbReference>
<dbReference type="EMBL" id="BGPR01006893">
    <property type="protein sequence ID" value="GBN22667.1"/>
    <property type="molecule type" value="Genomic_DNA"/>
</dbReference>
<feature type="transmembrane region" description="Helical" evidence="1">
    <location>
        <begin position="176"/>
        <end position="197"/>
    </location>
</feature>
<evidence type="ECO:0000313" key="4">
    <source>
        <dbReference type="Proteomes" id="UP000499080"/>
    </source>
</evidence>
<keyword evidence="3" id="KW-0808">Transferase</keyword>
<dbReference type="GO" id="GO:0003964">
    <property type="term" value="F:RNA-directed DNA polymerase activity"/>
    <property type="evidence" value="ECO:0007669"/>
    <property type="project" value="UniProtKB-KW"/>
</dbReference>
<keyword evidence="3" id="KW-0548">Nucleotidyltransferase</keyword>
<gene>
    <name evidence="3" type="primary">X-elementORF2_724</name>
    <name evidence="3" type="ORF">AVEN_148536_1</name>
</gene>
<dbReference type="InterPro" id="IPR043502">
    <property type="entry name" value="DNA/RNA_pol_sf"/>
</dbReference>
<name>A0A4Y2MAI1_ARAVE</name>
<dbReference type="AlphaFoldDB" id="A0A4Y2MAI1"/>
<dbReference type="SUPFAM" id="SSF56672">
    <property type="entry name" value="DNA/RNA polymerases"/>
    <property type="match status" value="1"/>
</dbReference>
<dbReference type="PROSITE" id="PS50878">
    <property type="entry name" value="RT_POL"/>
    <property type="match status" value="1"/>
</dbReference>
<evidence type="ECO:0000259" key="2">
    <source>
        <dbReference type="PROSITE" id="PS50878"/>
    </source>
</evidence>
<sequence length="266" mass="30702">MATYLRGRRFAVRVGNDLPSERAIDAGVTQGSKIGSILFNIYVNDIPSPRNCQTRLCLFADDTAVMSTGESIKVIDDLNYDLEQLGKWLIMWKIKVNADKCQAVYFTRRRKLPDQPKLYRRSIKWSKETKYLGVTLDSRLTYDKHITNIHKKTRSAKARLYPLLARNSKLSLKNKLLLYKTILLPIMAYASPVWGAAAKSHIQKLESTQNIVARQITNAHWFIRNRYILKDLRLTPVISHIKNLATKFFHNVDNHINEAVKEIPHL</sequence>
<dbReference type="InterPro" id="IPR000477">
    <property type="entry name" value="RT_dom"/>
</dbReference>
<dbReference type="OrthoDB" id="416454at2759"/>
<keyword evidence="3" id="KW-0695">RNA-directed DNA polymerase</keyword>
<keyword evidence="1" id="KW-0472">Membrane</keyword>
<dbReference type="Proteomes" id="UP000499080">
    <property type="component" value="Unassembled WGS sequence"/>
</dbReference>
<comment type="caution">
    <text evidence="3">The sequence shown here is derived from an EMBL/GenBank/DDBJ whole genome shotgun (WGS) entry which is preliminary data.</text>
</comment>
<accession>A0A4Y2MAI1</accession>
<organism evidence="3 4">
    <name type="scientific">Araneus ventricosus</name>
    <name type="common">Orbweaver spider</name>
    <name type="synonym">Epeira ventricosa</name>
    <dbReference type="NCBI Taxonomy" id="182803"/>
    <lineage>
        <taxon>Eukaryota</taxon>
        <taxon>Metazoa</taxon>
        <taxon>Ecdysozoa</taxon>
        <taxon>Arthropoda</taxon>
        <taxon>Chelicerata</taxon>
        <taxon>Arachnida</taxon>
        <taxon>Araneae</taxon>
        <taxon>Araneomorphae</taxon>
        <taxon>Entelegynae</taxon>
        <taxon>Araneoidea</taxon>
        <taxon>Araneidae</taxon>
        <taxon>Araneus</taxon>
    </lineage>
</organism>
<keyword evidence="4" id="KW-1185">Reference proteome</keyword>
<dbReference type="Pfam" id="PF00078">
    <property type="entry name" value="RVT_1"/>
    <property type="match status" value="1"/>
</dbReference>
<feature type="domain" description="Reverse transcriptase" evidence="2">
    <location>
        <begin position="1"/>
        <end position="136"/>
    </location>
</feature>
<evidence type="ECO:0000256" key="1">
    <source>
        <dbReference type="SAM" id="Phobius"/>
    </source>
</evidence>
<reference evidence="3 4" key="1">
    <citation type="journal article" date="2019" name="Sci. Rep.">
        <title>Orb-weaving spider Araneus ventricosus genome elucidates the spidroin gene catalogue.</title>
        <authorList>
            <person name="Kono N."/>
            <person name="Nakamura H."/>
            <person name="Ohtoshi R."/>
            <person name="Moran D.A.P."/>
            <person name="Shinohara A."/>
            <person name="Yoshida Y."/>
            <person name="Fujiwara M."/>
            <person name="Mori M."/>
            <person name="Tomita M."/>
            <person name="Arakawa K."/>
        </authorList>
    </citation>
    <scope>NUCLEOTIDE SEQUENCE [LARGE SCALE GENOMIC DNA]</scope>
</reference>
<proteinExistence type="predicted"/>
<evidence type="ECO:0000313" key="3">
    <source>
        <dbReference type="EMBL" id="GBN22667.1"/>
    </source>
</evidence>